<dbReference type="PANTHER" id="PTHR43798:SF33">
    <property type="entry name" value="HYDROLASE, PUTATIVE (AFU_ORTHOLOGUE AFUA_2G14860)-RELATED"/>
    <property type="match status" value="1"/>
</dbReference>
<name>A0A179B1H9_9ACTO</name>
<dbReference type="EMBL" id="LVZK01000002">
    <property type="protein sequence ID" value="OAP85577.1"/>
    <property type="molecule type" value="Genomic_DNA"/>
</dbReference>
<dbReference type="PANTHER" id="PTHR43798">
    <property type="entry name" value="MONOACYLGLYCEROL LIPASE"/>
    <property type="match status" value="1"/>
</dbReference>
<dbReference type="Pfam" id="PF12697">
    <property type="entry name" value="Abhydrolase_6"/>
    <property type="match status" value="1"/>
</dbReference>
<keyword evidence="3" id="KW-1185">Reference proteome</keyword>
<sequence>MPLDSTMWDLVRDRLAPIDVLTVDAPGFGGSPSGAELQERYGRPEPSLEVFVEAIRESLDELEVERVVLGGMSMGGTVAATFAQTYPERVAGLALMDTNIGVDDADHAAIRRESIALCEEGKGYESVKEWSNFLVSPASPESVRQSLDRRFRLFNSASLAWLQRALLDRDSAIGALTAIDGPILLERGADDATCSFALLQQWKELAPRAKIIEIPGAGHFVADEQPEVLAKALADFYRQAA</sequence>
<evidence type="ECO:0000313" key="3">
    <source>
        <dbReference type="Proteomes" id="UP000078368"/>
    </source>
</evidence>
<evidence type="ECO:0000259" key="1">
    <source>
        <dbReference type="Pfam" id="PF12697"/>
    </source>
</evidence>
<dbReference type="Proteomes" id="UP000078368">
    <property type="component" value="Unassembled WGS sequence"/>
</dbReference>
<dbReference type="Gene3D" id="3.40.50.1820">
    <property type="entry name" value="alpha/beta hydrolase"/>
    <property type="match status" value="1"/>
</dbReference>
<dbReference type="InterPro" id="IPR000073">
    <property type="entry name" value="AB_hydrolase_1"/>
</dbReference>
<dbReference type="AlphaFoldDB" id="A0A179B1H9"/>
<dbReference type="InterPro" id="IPR029058">
    <property type="entry name" value="AB_hydrolase_fold"/>
</dbReference>
<dbReference type="InterPro" id="IPR050266">
    <property type="entry name" value="AB_hydrolase_sf"/>
</dbReference>
<dbReference type="SUPFAM" id="SSF53474">
    <property type="entry name" value="alpha/beta-Hydrolases"/>
    <property type="match status" value="1"/>
</dbReference>
<proteinExistence type="predicted"/>
<organism evidence="2 3">
    <name type="scientific">Peptidiphaga gingivicola</name>
    <dbReference type="NCBI Taxonomy" id="2741497"/>
    <lineage>
        <taxon>Bacteria</taxon>
        <taxon>Bacillati</taxon>
        <taxon>Actinomycetota</taxon>
        <taxon>Actinomycetes</taxon>
        <taxon>Actinomycetales</taxon>
        <taxon>Actinomycetaceae</taxon>
        <taxon>Peptidiphaga</taxon>
    </lineage>
</organism>
<evidence type="ECO:0000313" key="2">
    <source>
        <dbReference type="EMBL" id="OAP85577.1"/>
    </source>
</evidence>
<dbReference type="InterPro" id="IPR000639">
    <property type="entry name" value="Epox_hydrolase-like"/>
</dbReference>
<comment type="caution">
    <text evidence="2">The sequence shown here is derived from an EMBL/GenBank/DDBJ whole genome shotgun (WGS) entry which is preliminary data.</text>
</comment>
<dbReference type="GO" id="GO:0016020">
    <property type="term" value="C:membrane"/>
    <property type="evidence" value="ECO:0007669"/>
    <property type="project" value="TreeGrafter"/>
</dbReference>
<accession>A0A179B1H9</accession>
<protein>
    <recommendedName>
        <fullName evidence="1">AB hydrolase-1 domain-containing protein</fullName>
    </recommendedName>
</protein>
<dbReference type="STRING" id="1823756.A4H34_08230"/>
<dbReference type="PRINTS" id="PR00412">
    <property type="entry name" value="EPOXHYDRLASE"/>
</dbReference>
<gene>
    <name evidence="2" type="ORF">A4H34_08230</name>
</gene>
<reference evidence="2 3" key="1">
    <citation type="submission" date="2016-04" db="EMBL/GenBank/DDBJ databases">
        <title>Peptidophaga gingivicola gen. nov., sp. nov., isolated from human subgingival plaque.</title>
        <authorList>
            <person name="Beall C.J."/>
            <person name="Mokrzan E.M."/>
            <person name="Griffen A.L."/>
            <person name="Leys E.J."/>
        </authorList>
    </citation>
    <scope>NUCLEOTIDE SEQUENCE [LARGE SCALE GENOMIC DNA]</scope>
    <source>
        <strain evidence="2 3">BA112</strain>
    </source>
</reference>
<dbReference type="GO" id="GO:0003824">
    <property type="term" value="F:catalytic activity"/>
    <property type="evidence" value="ECO:0007669"/>
    <property type="project" value="InterPro"/>
</dbReference>
<feature type="domain" description="AB hydrolase-1" evidence="1">
    <location>
        <begin position="3"/>
        <end position="232"/>
    </location>
</feature>
<dbReference type="PRINTS" id="PR00111">
    <property type="entry name" value="ABHYDROLASE"/>
</dbReference>